<feature type="transmembrane region" description="Helical" evidence="6">
    <location>
        <begin position="384"/>
        <end position="404"/>
    </location>
</feature>
<feature type="transmembrane region" description="Helical" evidence="6">
    <location>
        <begin position="12"/>
        <end position="36"/>
    </location>
</feature>
<name>A0A6J6HDY2_9ZZZZ</name>
<evidence type="ECO:0000256" key="6">
    <source>
        <dbReference type="SAM" id="Phobius"/>
    </source>
</evidence>
<protein>
    <submittedName>
        <fullName evidence="7">Unannotated protein</fullName>
    </submittedName>
</protein>
<organism evidence="7">
    <name type="scientific">freshwater metagenome</name>
    <dbReference type="NCBI Taxonomy" id="449393"/>
    <lineage>
        <taxon>unclassified sequences</taxon>
        <taxon>metagenomes</taxon>
        <taxon>ecological metagenomes</taxon>
    </lineage>
</organism>
<feature type="transmembrane region" description="Helical" evidence="6">
    <location>
        <begin position="88"/>
        <end position="106"/>
    </location>
</feature>
<dbReference type="EMBL" id="CAEZUQ010000100">
    <property type="protein sequence ID" value="CAB4611891.1"/>
    <property type="molecule type" value="Genomic_DNA"/>
</dbReference>
<feature type="transmembrane region" description="Helical" evidence="6">
    <location>
        <begin position="200"/>
        <end position="218"/>
    </location>
</feature>
<keyword evidence="5 6" id="KW-0472">Membrane</keyword>
<feature type="transmembrane region" description="Helical" evidence="6">
    <location>
        <begin position="143"/>
        <end position="165"/>
    </location>
</feature>
<proteinExistence type="predicted"/>
<evidence type="ECO:0000256" key="5">
    <source>
        <dbReference type="ARBA" id="ARBA00023136"/>
    </source>
</evidence>
<keyword evidence="2" id="KW-1003">Cell membrane</keyword>
<keyword evidence="3 6" id="KW-0812">Transmembrane</keyword>
<evidence type="ECO:0000256" key="1">
    <source>
        <dbReference type="ARBA" id="ARBA00004651"/>
    </source>
</evidence>
<evidence type="ECO:0000256" key="3">
    <source>
        <dbReference type="ARBA" id="ARBA00022692"/>
    </source>
</evidence>
<gene>
    <name evidence="7" type="ORF">UFOPK1842_00819</name>
</gene>
<feature type="transmembrane region" description="Helical" evidence="6">
    <location>
        <begin position="171"/>
        <end position="193"/>
    </location>
</feature>
<reference evidence="7" key="1">
    <citation type="submission" date="2020-05" db="EMBL/GenBank/DDBJ databases">
        <authorList>
            <person name="Chiriac C."/>
            <person name="Salcher M."/>
            <person name="Ghai R."/>
            <person name="Kavagutti S V."/>
        </authorList>
    </citation>
    <scope>NUCLEOTIDE SEQUENCE</scope>
</reference>
<comment type="subcellular location">
    <subcellularLocation>
        <location evidence="1">Cell membrane</location>
        <topology evidence="1">Multi-pass membrane protein</topology>
    </subcellularLocation>
</comment>
<accession>A0A6J6HDY2</accession>
<feature type="transmembrane region" description="Helical" evidence="6">
    <location>
        <begin position="56"/>
        <end position="81"/>
    </location>
</feature>
<dbReference type="AlphaFoldDB" id="A0A6J6HDY2"/>
<dbReference type="GO" id="GO:0022857">
    <property type="term" value="F:transmembrane transporter activity"/>
    <property type="evidence" value="ECO:0007669"/>
    <property type="project" value="InterPro"/>
</dbReference>
<keyword evidence="4 6" id="KW-1133">Transmembrane helix</keyword>
<sequence length="420" mass="44728">MRKVRSNVEKRRLTGVTVVSTLSVLSLLYFGFIAPGKDKTTFGFVLNNEWVLLKEWIISSQTGSRIFSMIAVVASALAILIFRKGSKIVIPMAVATFALLMSFITWVASGKFIPFTGLLQGALLLAVPLVFGSMSGLICERSGVINIAIEGQLLASAFVSGVVASLTHQTIWGLIAAPIAGATIAFLLATFAIRFSVDQVILGFVLNVLVIGLTDFLYKKLLVPYQETWNTAPTFGHIEIPILSKIPIIGPIFFSQSVVVYLMFAIVAAITFALFKTRWGLRTRAIGEHPTAADTVGIDVNKLRFKNVIIAGLIAGVGGAYYTVGSVGAFGKEMTAGAGFIALAALIFGKWSPMGAVFAALLFGFADNLQSTLTIIGVSIPSEFMLMVPYIATIIAVTGLVGRVRAPAADGIPYLRGGAH</sequence>
<dbReference type="PANTHER" id="PTHR43370:SF1">
    <property type="entry name" value="GUANOSINE ABC TRANSPORTER PERMEASE PROTEIN NUPQ"/>
    <property type="match status" value="1"/>
</dbReference>
<evidence type="ECO:0000256" key="2">
    <source>
        <dbReference type="ARBA" id="ARBA00022475"/>
    </source>
</evidence>
<evidence type="ECO:0000256" key="4">
    <source>
        <dbReference type="ARBA" id="ARBA00022989"/>
    </source>
</evidence>
<feature type="transmembrane region" description="Helical" evidence="6">
    <location>
        <begin position="112"/>
        <end position="131"/>
    </location>
</feature>
<feature type="transmembrane region" description="Helical" evidence="6">
    <location>
        <begin position="336"/>
        <end position="363"/>
    </location>
</feature>
<feature type="transmembrane region" description="Helical" evidence="6">
    <location>
        <begin position="253"/>
        <end position="275"/>
    </location>
</feature>
<dbReference type="Pfam" id="PF02653">
    <property type="entry name" value="BPD_transp_2"/>
    <property type="match status" value="1"/>
</dbReference>
<dbReference type="GO" id="GO:0005886">
    <property type="term" value="C:plasma membrane"/>
    <property type="evidence" value="ECO:0007669"/>
    <property type="project" value="UniProtKB-SubCell"/>
</dbReference>
<dbReference type="PANTHER" id="PTHR43370">
    <property type="entry name" value="SUGAR ABC TRANSPORTER INTEGRAL MEMBRANE PROTEIN-RELATED"/>
    <property type="match status" value="1"/>
</dbReference>
<feature type="transmembrane region" description="Helical" evidence="6">
    <location>
        <begin position="308"/>
        <end position="330"/>
    </location>
</feature>
<dbReference type="CDD" id="cd06580">
    <property type="entry name" value="TM_PBP1_transp_TpRbsC_like"/>
    <property type="match status" value="1"/>
</dbReference>
<evidence type="ECO:0000313" key="7">
    <source>
        <dbReference type="EMBL" id="CAB4611891.1"/>
    </source>
</evidence>
<dbReference type="InterPro" id="IPR001851">
    <property type="entry name" value="ABC_transp_permease"/>
</dbReference>